<name>A0A840TW79_9BACT</name>
<dbReference type="InterPro" id="IPR044862">
    <property type="entry name" value="Pro_4_hyd_alph_FE2OG_OXY"/>
</dbReference>
<dbReference type="Gene3D" id="2.60.120.620">
    <property type="entry name" value="q2cbj1_9rhob like domain"/>
    <property type="match status" value="1"/>
</dbReference>
<dbReference type="Pfam" id="PF03412">
    <property type="entry name" value="Peptidase_C39"/>
    <property type="match status" value="1"/>
</dbReference>
<evidence type="ECO:0000313" key="10">
    <source>
        <dbReference type="Proteomes" id="UP000557307"/>
    </source>
</evidence>
<organism evidence="9 10">
    <name type="scientific">Rhabdobacter roseus</name>
    <dbReference type="NCBI Taxonomy" id="1655419"/>
    <lineage>
        <taxon>Bacteria</taxon>
        <taxon>Pseudomonadati</taxon>
        <taxon>Bacteroidota</taxon>
        <taxon>Cytophagia</taxon>
        <taxon>Cytophagales</taxon>
        <taxon>Cytophagaceae</taxon>
        <taxon>Rhabdobacter</taxon>
    </lineage>
</organism>
<dbReference type="InterPro" id="IPR006620">
    <property type="entry name" value="Pro_4_hyd_alph"/>
</dbReference>
<evidence type="ECO:0000259" key="8">
    <source>
        <dbReference type="PROSITE" id="PS51471"/>
    </source>
</evidence>
<dbReference type="AlphaFoldDB" id="A0A840TW79"/>
<comment type="caution">
    <text evidence="9">The sequence shown here is derived from an EMBL/GenBank/DDBJ whole genome shotgun (WGS) entry which is preliminary data.</text>
</comment>
<dbReference type="GO" id="GO:0005524">
    <property type="term" value="F:ATP binding"/>
    <property type="evidence" value="ECO:0007669"/>
    <property type="project" value="InterPro"/>
</dbReference>
<evidence type="ECO:0000256" key="1">
    <source>
        <dbReference type="ARBA" id="ARBA00001961"/>
    </source>
</evidence>
<keyword evidence="2" id="KW-0479">Metal-binding</keyword>
<dbReference type="GO" id="GO:0005506">
    <property type="term" value="F:iron ion binding"/>
    <property type="evidence" value="ECO:0007669"/>
    <property type="project" value="InterPro"/>
</dbReference>
<feature type="domain" description="Fe2OG dioxygenase" evidence="8">
    <location>
        <begin position="237"/>
        <end position="333"/>
    </location>
</feature>
<evidence type="ECO:0000256" key="2">
    <source>
        <dbReference type="ARBA" id="ARBA00022723"/>
    </source>
</evidence>
<dbReference type="InterPro" id="IPR005123">
    <property type="entry name" value="Oxoglu/Fe-dep_dioxygenase_dom"/>
</dbReference>
<proteinExistence type="predicted"/>
<dbReference type="GO" id="GO:0008233">
    <property type="term" value="F:peptidase activity"/>
    <property type="evidence" value="ECO:0007669"/>
    <property type="project" value="InterPro"/>
</dbReference>
<dbReference type="Proteomes" id="UP000557307">
    <property type="component" value="Unassembled WGS sequence"/>
</dbReference>
<protein>
    <recommendedName>
        <fullName evidence="11">2OG-Fe(II) oxygenase</fullName>
    </recommendedName>
</protein>
<dbReference type="GO" id="GO:0004656">
    <property type="term" value="F:procollagen-proline 4-dioxygenase activity"/>
    <property type="evidence" value="ECO:0007669"/>
    <property type="project" value="TreeGrafter"/>
</dbReference>
<keyword evidence="3" id="KW-0847">Vitamin C</keyword>
<dbReference type="PANTHER" id="PTHR10869">
    <property type="entry name" value="PROLYL 4-HYDROXYLASE ALPHA SUBUNIT"/>
    <property type="match status" value="1"/>
</dbReference>
<dbReference type="GO" id="GO:0031418">
    <property type="term" value="F:L-ascorbic acid binding"/>
    <property type="evidence" value="ECO:0007669"/>
    <property type="project" value="UniProtKB-KW"/>
</dbReference>
<dbReference type="Gene3D" id="3.90.70.10">
    <property type="entry name" value="Cysteine proteinases"/>
    <property type="match status" value="1"/>
</dbReference>
<evidence type="ECO:0000256" key="3">
    <source>
        <dbReference type="ARBA" id="ARBA00022896"/>
    </source>
</evidence>
<dbReference type="GO" id="GO:0006508">
    <property type="term" value="P:proteolysis"/>
    <property type="evidence" value="ECO:0007669"/>
    <property type="project" value="InterPro"/>
</dbReference>
<dbReference type="SMART" id="SM00702">
    <property type="entry name" value="P4Hc"/>
    <property type="match status" value="1"/>
</dbReference>
<dbReference type="Pfam" id="PF13640">
    <property type="entry name" value="2OG-FeII_Oxy_3"/>
    <property type="match status" value="1"/>
</dbReference>
<dbReference type="InterPro" id="IPR045054">
    <property type="entry name" value="P4HA-like"/>
</dbReference>
<keyword evidence="4" id="KW-0223">Dioxygenase</keyword>
<evidence type="ECO:0000256" key="4">
    <source>
        <dbReference type="ARBA" id="ARBA00022964"/>
    </source>
</evidence>
<keyword evidence="10" id="KW-1185">Reference proteome</keyword>
<reference evidence="9 10" key="1">
    <citation type="submission" date="2020-08" db="EMBL/GenBank/DDBJ databases">
        <title>Genomic Encyclopedia of Type Strains, Phase IV (KMG-IV): sequencing the most valuable type-strain genomes for metagenomic binning, comparative biology and taxonomic classification.</title>
        <authorList>
            <person name="Goeker M."/>
        </authorList>
    </citation>
    <scope>NUCLEOTIDE SEQUENCE [LARGE SCALE GENOMIC DNA]</scope>
    <source>
        <strain evidence="9 10">DSM 105074</strain>
    </source>
</reference>
<dbReference type="PANTHER" id="PTHR10869:SF246">
    <property type="entry name" value="TRANSMEMBRANE PROLYL 4-HYDROXYLASE"/>
    <property type="match status" value="1"/>
</dbReference>
<keyword evidence="5" id="KW-0560">Oxidoreductase</keyword>
<dbReference type="GO" id="GO:0016020">
    <property type="term" value="C:membrane"/>
    <property type="evidence" value="ECO:0007669"/>
    <property type="project" value="InterPro"/>
</dbReference>
<accession>A0A840TW79</accession>
<evidence type="ECO:0008006" key="11">
    <source>
        <dbReference type="Google" id="ProtNLM"/>
    </source>
</evidence>
<evidence type="ECO:0000256" key="6">
    <source>
        <dbReference type="ARBA" id="ARBA00023004"/>
    </source>
</evidence>
<gene>
    <name evidence="9" type="ORF">HNQ92_005347</name>
</gene>
<dbReference type="RefSeq" id="WP_184179031.1">
    <property type="nucleotide sequence ID" value="NZ_JACHGF010000014.1"/>
</dbReference>
<dbReference type="PROSITE" id="PS50990">
    <property type="entry name" value="PEPTIDASE_C39"/>
    <property type="match status" value="1"/>
</dbReference>
<keyword evidence="6" id="KW-0408">Iron</keyword>
<comment type="cofactor">
    <cofactor evidence="1">
        <name>L-ascorbate</name>
        <dbReference type="ChEBI" id="CHEBI:38290"/>
    </cofactor>
</comment>
<evidence type="ECO:0000256" key="5">
    <source>
        <dbReference type="ARBA" id="ARBA00023002"/>
    </source>
</evidence>
<feature type="domain" description="Peptidase C39" evidence="7">
    <location>
        <begin position="6"/>
        <end position="132"/>
    </location>
</feature>
<dbReference type="InterPro" id="IPR005074">
    <property type="entry name" value="Peptidase_C39"/>
</dbReference>
<dbReference type="PROSITE" id="PS51471">
    <property type="entry name" value="FE2OG_OXY"/>
    <property type="match status" value="1"/>
</dbReference>
<dbReference type="EMBL" id="JACHGF010000014">
    <property type="protein sequence ID" value="MBB5287185.1"/>
    <property type="molecule type" value="Genomic_DNA"/>
</dbReference>
<evidence type="ECO:0000259" key="7">
    <source>
        <dbReference type="PROSITE" id="PS50990"/>
    </source>
</evidence>
<sequence length="338" mass="38504">METLTQTSSTHCPNVSVMQQFIQALGPANRATVRQLVEQTPRYPVVSLNDFNGLLQKAGFETLAFRAKVPHLVQLDGPLLGYLKSELDDAPYFVVIRGVEGERVRYFSPYAGNVQEPLAAFAAKWTGALLLAKYPEECAGTLFEAQDKESAAVEEYRSQHIRLYDDFLTPAECRYIIRYAEENRLFNRSEVEYNQDQGTVSSERTSYSASLTKLRNDPCLKPIYERVSDWLKVPQTYIEHLQCVRYSAGQQFKPHYDAGPTNHRVHTLLVYLNDDFEGGETFFPELNEKVLPRRGRALYFLNRRDGEVILQSAHAGLPVQHGTKYGCNIWVRDRPAVS</sequence>
<evidence type="ECO:0000313" key="9">
    <source>
        <dbReference type="EMBL" id="MBB5287185.1"/>
    </source>
</evidence>